<feature type="non-terminal residue" evidence="1">
    <location>
        <position position="1"/>
    </location>
</feature>
<reference evidence="1 2" key="1">
    <citation type="submission" date="2019-03" db="EMBL/GenBank/DDBJ databases">
        <title>Single cell metagenomics reveals metabolic interactions within the superorganism composed of flagellate Streblomastix strix and complex community of Bacteroidetes bacteria on its surface.</title>
        <authorList>
            <person name="Treitli S.C."/>
            <person name="Kolisko M."/>
            <person name="Husnik F."/>
            <person name="Keeling P."/>
            <person name="Hampl V."/>
        </authorList>
    </citation>
    <scope>NUCLEOTIDE SEQUENCE [LARGE SCALE GENOMIC DNA]</scope>
    <source>
        <strain evidence="1">ST1C</strain>
    </source>
</reference>
<dbReference type="EMBL" id="SNRW01026942">
    <property type="protein sequence ID" value="KAA6360441.1"/>
    <property type="molecule type" value="Genomic_DNA"/>
</dbReference>
<comment type="caution">
    <text evidence="1">The sequence shown here is derived from an EMBL/GenBank/DDBJ whole genome shotgun (WGS) entry which is preliminary data.</text>
</comment>
<evidence type="ECO:0000313" key="2">
    <source>
        <dbReference type="Proteomes" id="UP000324800"/>
    </source>
</evidence>
<accession>A0A5J4TSJ3</accession>
<organism evidence="1 2">
    <name type="scientific">Streblomastix strix</name>
    <dbReference type="NCBI Taxonomy" id="222440"/>
    <lineage>
        <taxon>Eukaryota</taxon>
        <taxon>Metamonada</taxon>
        <taxon>Preaxostyla</taxon>
        <taxon>Oxymonadida</taxon>
        <taxon>Streblomastigidae</taxon>
        <taxon>Streblomastix</taxon>
    </lineage>
</organism>
<name>A0A5J4TSJ3_9EUKA</name>
<sequence>PSGETYISDKKGMQGYTMRMVDSEGESPLPEFATVYTIKGKLHSTGGYVPKDESKYEKYRKQYIASVPKGQRKNNKFFNFMEGKEVPVGNLDKQINQKNGKEARIWLQHKLHGEKFTDEEGFATEIDRLYNQFASAATNETRRRQGVIQQD</sequence>
<protein>
    <submittedName>
        <fullName evidence="1">Uncharacterized protein</fullName>
    </submittedName>
</protein>
<dbReference type="AlphaFoldDB" id="A0A5J4TSJ3"/>
<gene>
    <name evidence="1" type="ORF">EZS28_044032</name>
</gene>
<proteinExistence type="predicted"/>
<dbReference type="Proteomes" id="UP000324800">
    <property type="component" value="Unassembled WGS sequence"/>
</dbReference>
<evidence type="ECO:0000313" key="1">
    <source>
        <dbReference type="EMBL" id="KAA6360441.1"/>
    </source>
</evidence>